<dbReference type="Proteomes" id="UP001500827">
    <property type="component" value="Unassembled WGS sequence"/>
</dbReference>
<evidence type="ECO:0000313" key="1">
    <source>
        <dbReference type="EMBL" id="GAA3895377.1"/>
    </source>
</evidence>
<proteinExistence type="predicted"/>
<reference evidence="2" key="1">
    <citation type="journal article" date="2019" name="Int. J. Syst. Evol. Microbiol.">
        <title>The Global Catalogue of Microorganisms (GCM) 10K type strain sequencing project: providing services to taxonomists for standard genome sequencing and annotation.</title>
        <authorList>
            <consortium name="The Broad Institute Genomics Platform"/>
            <consortium name="The Broad Institute Genome Sequencing Center for Infectious Disease"/>
            <person name="Wu L."/>
            <person name="Ma J."/>
        </authorList>
    </citation>
    <scope>NUCLEOTIDE SEQUENCE [LARGE SCALE GENOMIC DNA]</scope>
    <source>
        <strain evidence="2">JCM 17543</strain>
    </source>
</reference>
<dbReference type="EMBL" id="BAABBM010000001">
    <property type="protein sequence ID" value="GAA3895377.1"/>
    <property type="molecule type" value="Genomic_DNA"/>
</dbReference>
<comment type="caution">
    <text evidence="1">The sequence shown here is derived from an EMBL/GenBank/DDBJ whole genome shotgun (WGS) entry which is preliminary data.</text>
</comment>
<organism evidence="1 2">
    <name type="scientific">Sphingomonas limnosediminicola</name>
    <dbReference type="NCBI Taxonomy" id="940133"/>
    <lineage>
        <taxon>Bacteria</taxon>
        <taxon>Pseudomonadati</taxon>
        <taxon>Pseudomonadota</taxon>
        <taxon>Alphaproteobacteria</taxon>
        <taxon>Sphingomonadales</taxon>
        <taxon>Sphingomonadaceae</taxon>
        <taxon>Sphingomonas</taxon>
    </lineage>
</organism>
<accession>A0ABP7L942</accession>
<name>A0ABP7L942_9SPHN</name>
<gene>
    <name evidence="1" type="ORF">GCM10022276_13060</name>
</gene>
<keyword evidence="2" id="KW-1185">Reference proteome</keyword>
<protein>
    <submittedName>
        <fullName evidence="1">Uncharacterized protein</fullName>
    </submittedName>
</protein>
<dbReference type="RefSeq" id="WP_344698867.1">
    <property type="nucleotide sequence ID" value="NZ_BAABBM010000001.1"/>
</dbReference>
<evidence type="ECO:0000313" key="2">
    <source>
        <dbReference type="Proteomes" id="UP001500827"/>
    </source>
</evidence>
<sequence length="97" mass="10497">MKAELYDQANEGGHTTISLELNPDGSVQLFYHDVGPAALEMFGDSDYEAWLTVSAASVPALCFALLKQGFSGDGQALTRARDLCNRSGIDHEFGVWT</sequence>